<evidence type="ECO:0000313" key="2">
    <source>
        <dbReference type="Proteomes" id="UP000034156"/>
    </source>
</evidence>
<accession>A0A0F7KEP4</accession>
<dbReference type="KEGG" id="nco:AAW31_09200"/>
<organism evidence="1 2">
    <name type="scientific">Nitrosomonas communis</name>
    <dbReference type="NCBI Taxonomy" id="44574"/>
    <lineage>
        <taxon>Bacteria</taxon>
        <taxon>Pseudomonadati</taxon>
        <taxon>Pseudomonadota</taxon>
        <taxon>Betaproteobacteria</taxon>
        <taxon>Nitrosomonadales</taxon>
        <taxon>Nitrosomonadaceae</taxon>
        <taxon>Nitrosomonas</taxon>
    </lineage>
</organism>
<reference evidence="2" key="1">
    <citation type="submission" date="2015-05" db="EMBL/GenBank/DDBJ databases">
        <title>Draft genome of Nitrosomonas communis strain Nm2.</title>
        <authorList>
            <person name="Kozlowski J.A."/>
            <person name="Kits K.D."/>
            <person name="Stein L.Y."/>
        </authorList>
    </citation>
    <scope>NUCLEOTIDE SEQUENCE [LARGE SCALE GENOMIC DNA]</scope>
    <source>
        <strain evidence="2">Nm2</strain>
    </source>
</reference>
<reference evidence="1 2" key="2">
    <citation type="journal article" date="2016" name="Genome Announc.">
        <title>Genome Sequence of Nitrosomonas communis Strain Nm2, a Mesophilic Ammonia-Oxidizing Bacterium Isolated from Mediterranean Soil.</title>
        <authorList>
            <person name="Kozlowski J.A."/>
            <person name="Kits K.D."/>
            <person name="Stein L.Y."/>
        </authorList>
    </citation>
    <scope>NUCLEOTIDE SEQUENCE [LARGE SCALE GENOMIC DNA]</scope>
    <source>
        <strain evidence="1 2">Nm2</strain>
    </source>
</reference>
<proteinExistence type="predicted"/>
<name>A0A0F7KEP4_9PROT</name>
<dbReference type="PATRIC" id="fig|44574.3.peg.2246"/>
<gene>
    <name evidence="1" type="ORF">AAW31_09200</name>
</gene>
<dbReference type="Proteomes" id="UP000034156">
    <property type="component" value="Chromosome"/>
</dbReference>
<keyword evidence="2" id="KW-1185">Reference proteome</keyword>
<evidence type="ECO:0000313" key="1">
    <source>
        <dbReference type="EMBL" id="AKH37956.1"/>
    </source>
</evidence>
<dbReference type="EMBL" id="CP011451">
    <property type="protein sequence ID" value="AKH37956.1"/>
    <property type="molecule type" value="Genomic_DNA"/>
</dbReference>
<protein>
    <submittedName>
        <fullName evidence="1">Uncharacterized protein</fullName>
    </submittedName>
</protein>
<dbReference type="AlphaFoldDB" id="A0A0F7KEP4"/>
<sequence>MWLYSVSVELWRWTTETYLISLPVLVIGCDRQKYFVWAHNQCDEKVIYASSTKRSRINPELNAILNAIARRMYER</sequence>